<dbReference type="Gene3D" id="3.40.50.1820">
    <property type="entry name" value="alpha/beta hydrolase"/>
    <property type="match status" value="1"/>
</dbReference>
<evidence type="ECO:0000313" key="2">
    <source>
        <dbReference type="EMBL" id="PTU28290.1"/>
    </source>
</evidence>
<dbReference type="OrthoDB" id="5380819at2"/>
<evidence type="ECO:0000256" key="1">
    <source>
        <dbReference type="SAM" id="SignalP"/>
    </source>
</evidence>
<dbReference type="InterPro" id="IPR002918">
    <property type="entry name" value="Lipase_EstA/Esterase_EstB"/>
</dbReference>
<sequence length="301" mass="31755">MNHNKQRGFGLRHLLGAAITALGLLGTMPASAGPFDISPTGANDWNCRPTTAHPRPVVLVHGTLANMSYNMTTISSALKDDGYCVYALNYGGNGFTPITLYQVYGLAPMEQSSVELAQFVDRVLTSTGASKVDIIGHSQGGMLPRHYTKFNGGASKVNHIIGIAPSNHGGDLAGFNKLLQATPAALLIGNVAVGTWCPACMQQNAGTAFMTNLNAGGDTLPGITYTVISTKYDQVVTPYTSQALVGPNVTNIVVQNQCPYNTSEHLSLVADALTLRNVRNALDPANAVTPTCNNFGPFTYP</sequence>
<accession>A0A2T5MBA7</accession>
<organism evidence="2 3">
    <name type="scientific">Stenotrophobium rhamnosiphilum</name>
    <dbReference type="NCBI Taxonomy" id="2029166"/>
    <lineage>
        <taxon>Bacteria</taxon>
        <taxon>Pseudomonadati</taxon>
        <taxon>Pseudomonadota</taxon>
        <taxon>Gammaproteobacteria</taxon>
        <taxon>Nevskiales</taxon>
        <taxon>Nevskiaceae</taxon>
        <taxon>Stenotrophobium</taxon>
    </lineage>
</organism>
<dbReference type="GO" id="GO:0016042">
    <property type="term" value="P:lipid catabolic process"/>
    <property type="evidence" value="ECO:0007669"/>
    <property type="project" value="InterPro"/>
</dbReference>
<dbReference type="PANTHER" id="PTHR32015">
    <property type="entry name" value="FASTING INDUCED LIPASE"/>
    <property type="match status" value="1"/>
</dbReference>
<feature type="chain" id="PRO_5015486826" evidence="1">
    <location>
        <begin position="33"/>
        <end position="301"/>
    </location>
</feature>
<comment type="caution">
    <text evidence="2">The sequence shown here is derived from an EMBL/GenBank/DDBJ whole genome shotgun (WGS) entry which is preliminary data.</text>
</comment>
<dbReference type="Proteomes" id="UP000244248">
    <property type="component" value="Unassembled WGS sequence"/>
</dbReference>
<dbReference type="InterPro" id="IPR029058">
    <property type="entry name" value="AB_hydrolase_fold"/>
</dbReference>
<dbReference type="Pfam" id="PF01674">
    <property type="entry name" value="Lipase_2"/>
    <property type="match status" value="1"/>
</dbReference>
<name>A0A2T5MBA7_9GAMM</name>
<keyword evidence="1" id="KW-0732">Signal</keyword>
<gene>
    <name evidence="2" type="ORF">CJD38_17810</name>
</gene>
<dbReference type="AlphaFoldDB" id="A0A2T5MBA7"/>
<dbReference type="RefSeq" id="WP_107941763.1">
    <property type="nucleotide sequence ID" value="NZ_QANS01000009.1"/>
</dbReference>
<dbReference type="GO" id="GO:0016298">
    <property type="term" value="F:lipase activity"/>
    <property type="evidence" value="ECO:0007669"/>
    <property type="project" value="TreeGrafter"/>
</dbReference>
<dbReference type="PANTHER" id="PTHR32015:SF1">
    <property type="entry name" value="LIPASE"/>
    <property type="match status" value="1"/>
</dbReference>
<protein>
    <submittedName>
        <fullName evidence="2">Lipase</fullName>
    </submittedName>
</protein>
<dbReference type="EMBL" id="QANS01000009">
    <property type="protein sequence ID" value="PTU28290.1"/>
    <property type="molecule type" value="Genomic_DNA"/>
</dbReference>
<evidence type="ECO:0000313" key="3">
    <source>
        <dbReference type="Proteomes" id="UP000244248"/>
    </source>
</evidence>
<feature type="signal peptide" evidence="1">
    <location>
        <begin position="1"/>
        <end position="32"/>
    </location>
</feature>
<keyword evidence="3" id="KW-1185">Reference proteome</keyword>
<dbReference type="SUPFAM" id="SSF53474">
    <property type="entry name" value="alpha/beta-Hydrolases"/>
    <property type="match status" value="1"/>
</dbReference>
<reference evidence="2 3" key="1">
    <citation type="submission" date="2018-04" db="EMBL/GenBank/DDBJ databases">
        <title>Novel species isolated from glacier.</title>
        <authorList>
            <person name="Liu Q."/>
            <person name="Xin Y.-H."/>
        </authorList>
    </citation>
    <scope>NUCLEOTIDE SEQUENCE [LARGE SCALE GENOMIC DNA]</scope>
    <source>
        <strain evidence="2 3">GT1R17</strain>
    </source>
</reference>
<proteinExistence type="predicted"/>